<evidence type="ECO:0000256" key="7">
    <source>
        <dbReference type="ARBA" id="ARBA00022777"/>
    </source>
</evidence>
<organism evidence="14 15">
    <name type="scientific">Musa troglodytarum</name>
    <name type="common">fe'i banana</name>
    <dbReference type="NCBI Taxonomy" id="320322"/>
    <lineage>
        <taxon>Eukaryota</taxon>
        <taxon>Viridiplantae</taxon>
        <taxon>Streptophyta</taxon>
        <taxon>Embryophyta</taxon>
        <taxon>Tracheophyta</taxon>
        <taxon>Spermatophyta</taxon>
        <taxon>Magnoliopsida</taxon>
        <taxon>Liliopsida</taxon>
        <taxon>Zingiberales</taxon>
        <taxon>Musaceae</taxon>
        <taxon>Musa</taxon>
    </lineage>
</organism>
<evidence type="ECO:0000256" key="12">
    <source>
        <dbReference type="SAM" id="MobiDB-lite"/>
    </source>
</evidence>
<dbReference type="InterPro" id="IPR050660">
    <property type="entry name" value="NEK_Ser/Thr_kinase"/>
</dbReference>
<dbReference type="GO" id="GO:0055028">
    <property type="term" value="C:cortical microtubule"/>
    <property type="evidence" value="ECO:0007669"/>
    <property type="project" value="TreeGrafter"/>
</dbReference>
<keyword evidence="6 11" id="KW-0547">Nucleotide-binding</keyword>
<evidence type="ECO:0000256" key="3">
    <source>
        <dbReference type="ARBA" id="ARBA00012513"/>
    </source>
</evidence>
<dbReference type="InterPro" id="IPR000719">
    <property type="entry name" value="Prot_kinase_dom"/>
</dbReference>
<feature type="region of interest" description="Disordered" evidence="12">
    <location>
        <begin position="872"/>
        <end position="904"/>
    </location>
</feature>
<feature type="compositionally biased region" description="Polar residues" evidence="12">
    <location>
        <begin position="815"/>
        <end position="827"/>
    </location>
</feature>
<feature type="compositionally biased region" description="Polar residues" evidence="12">
    <location>
        <begin position="836"/>
        <end position="851"/>
    </location>
</feature>
<comment type="catalytic activity">
    <reaction evidence="10">
        <text>L-seryl-[protein] + ATP = O-phospho-L-seryl-[protein] + ADP + H(+)</text>
        <dbReference type="Rhea" id="RHEA:17989"/>
        <dbReference type="Rhea" id="RHEA-COMP:9863"/>
        <dbReference type="Rhea" id="RHEA-COMP:11604"/>
        <dbReference type="ChEBI" id="CHEBI:15378"/>
        <dbReference type="ChEBI" id="CHEBI:29999"/>
        <dbReference type="ChEBI" id="CHEBI:30616"/>
        <dbReference type="ChEBI" id="CHEBI:83421"/>
        <dbReference type="ChEBI" id="CHEBI:456216"/>
        <dbReference type="EC" id="2.7.11.1"/>
    </reaction>
</comment>
<evidence type="ECO:0000256" key="4">
    <source>
        <dbReference type="ARBA" id="ARBA00022527"/>
    </source>
</evidence>
<keyword evidence="15" id="KW-1185">Reference proteome</keyword>
<dbReference type="EC" id="2.7.11.1" evidence="3"/>
<dbReference type="FunFam" id="3.30.200.20:FF:000108">
    <property type="entry name" value="Serine/threonine-protein kinase Nek2"/>
    <property type="match status" value="1"/>
</dbReference>
<dbReference type="CDD" id="cd09996">
    <property type="entry name" value="HDAC_classII_1"/>
    <property type="match status" value="1"/>
</dbReference>
<dbReference type="GO" id="GO:0007017">
    <property type="term" value="P:microtubule-based process"/>
    <property type="evidence" value="ECO:0007669"/>
    <property type="project" value="TreeGrafter"/>
</dbReference>
<evidence type="ECO:0000256" key="11">
    <source>
        <dbReference type="PROSITE-ProRule" id="PRU10141"/>
    </source>
</evidence>
<feature type="compositionally biased region" description="Basic and acidic residues" evidence="12">
    <location>
        <begin position="872"/>
        <end position="886"/>
    </location>
</feature>
<sequence>MDRQPPSPPLTAALPCEVIHVFWHEGMLDHDAGAGVFDTGFDPGFLEVLDKHPENADRVRNMVSILRKGPLAPFVSWHPGRPAHLSELLSFHTAEYVEELVQANVAGHKELCPGTFMNPGSWGAALLAAGATLSAMKHILDGNGKLAYALVRPPGHHAQPCRADGYCFLNNAGLAVQLALDSGCRKAAVIDIDVHHGNGTAEGFYCSDNVLTISLHMNHGSWGPSHPQNGSIDEVGEGSGFGYNLNIPLPNGTGDEGYAYAMNQLVVPAIQKFEPDLIVLVVGQDSSAFDPNGRQCLTMAGYKKIGEVVRKLADMHSEGRILVVQEGGYHVTYSAYCLHATLEGVLNLPAPLLSDPIACYPEDTAFTVKVVDSIRQYWKEFSLWIGSMESRMDRYEIMEQIGRGAFGAAILVNHKQEKKKYVLKKIRLARQTERCRRSAHQEMALIARLQHPYIVEFKEAWVEKGCYVCIVTGYCEGGDMGELMKRSNGTHFPEEKLLKWFVQLLLAVEYLHSNFVLHRDLKCSNIFLTKDHEVRLGDFGLAKTLKADDLASSVVGTPNYMCPELLADIPYGFKSDIWSLGCCVYEMAAHRPAFKAFDMGGLISKINKSSIGPLPACYSSSLKVIIKSMLRKNPENRPSASEILQHPYLQQFVNEHRSCPDRIVNQPPEKPISTSHSNRNNMSETQNDSISSSDKDSLQSGDCNTSGPVIDCHQKALGRDGPLTDDGVSSNKHTPRVDGTHGTGISKAAMERTGLTKFIHIDQQPKVESDQSKALKEVGIVRGSSSLVRATRVKVVTGSNHKTSPEPIPKLSKPIGTSSTLKSNSEGQADEHAKTNNDSAKGSSNHKSGTLASHRASEPISACLISKSYAEGQHDEPAKTNSDSEKQVQASQRNRQLLPVSETYAKTKARYDGLSPPAPIRQITEDYMPPKTRQRTPPSSMFRKQTVNSKKLSGVDHSPVENGIKCLPAKLTQEPDIGLSKDCCHPLEVNGLPEDVPLDPSRGMKTDTGNQNVPSVSIQESPKIVVKMQKEFSSNTAANSAVEGLLPEISESNLPMSSISSCPYPRLDYSSAESHEHGSRPTLNLEVSTVDLQNSTSSNDMSLSSLVEPNFSFSEKDVVYKDDVSLNKLEHNPIVMRSGVDKFTVRELLSSMTDIGTFVSSAPKNASLGSLPATNQTLEKPAASHLNPVFDDVIHVIRHSSFRVGVDQPISDNKEKSVQNIDLGKLLNVVQDEVEMRSISTVLKPTGSVETVTLKTNASESSINDKPDSSETVRSSSTETRSASSEHTIVSKEEETPAKETLDVNSFRQRAEALEGLLELSAGLLQHNRLEELAVVLKPFGKDKVSPRETAIWLVKSFKGMMSDDTSHAA</sequence>
<dbReference type="GO" id="GO:0004674">
    <property type="term" value="F:protein serine/threonine kinase activity"/>
    <property type="evidence" value="ECO:0007669"/>
    <property type="project" value="UniProtKB-KW"/>
</dbReference>
<accession>A0A9E7GDN6</accession>
<dbReference type="OrthoDB" id="248923at2759"/>
<dbReference type="InterPro" id="IPR017441">
    <property type="entry name" value="Protein_kinase_ATP_BS"/>
</dbReference>
<keyword evidence="7" id="KW-0418">Kinase</keyword>
<dbReference type="EMBL" id="CP097508">
    <property type="protein sequence ID" value="URE10622.1"/>
    <property type="molecule type" value="Genomic_DNA"/>
</dbReference>
<dbReference type="Proteomes" id="UP001055439">
    <property type="component" value="Chromosome 6"/>
</dbReference>
<dbReference type="SMART" id="SM00220">
    <property type="entry name" value="S_TKc"/>
    <property type="match status" value="1"/>
</dbReference>
<evidence type="ECO:0000256" key="6">
    <source>
        <dbReference type="ARBA" id="ARBA00022741"/>
    </source>
</evidence>
<dbReference type="PROSITE" id="PS00107">
    <property type="entry name" value="PROTEIN_KINASE_ATP"/>
    <property type="match status" value="1"/>
</dbReference>
<protein>
    <recommendedName>
        <fullName evidence="3">non-specific serine/threonine protein kinase</fullName>
        <ecNumber evidence="3">2.7.11.1</ecNumber>
    </recommendedName>
</protein>
<dbReference type="PROSITE" id="PS00108">
    <property type="entry name" value="PROTEIN_KINASE_ST"/>
    <property type="match status" value="1"/>
</dbReference>
<dbReference type="SUPFAM" id="SSF52768">
    <property type="entry name" value="Arginase/deacetylase"/>
    <property type="match status" value="1"/>
</dbReference>
<proteinExistence type="inferred from homology"/>
<name>A0A9E7GDN6_9LILI</name>
<feature type="region of interest" description="Disordered" evidence="12">
    <location>
        <begin position="929"/>
        <end position="956"/>
    </location>
</feature>
<dbReference type="GO" id="GO:0005524">
    <property type="term" value="F:ATP binding"/>
    <property type="evidence" value="ECO:0007669"/>
    <property type="project" value="UniProtKB-UniRule"/>
</dbReference>
<dbReference type="InterPro" id="IPR023801">
    <property type="entry name" value="His_deacetylse_dom"/>
</dbReference>
<dbReference type="Pfam" id="PF00850">
    <property type="entry name" value="Hist_deacetyl"/>
    <property type="match status" value="1"/>
</dbReference>
<feature type="region of interest" description="Disordered" evidence="12">
    <location>
        <begin position="792"/>
        <end position="856"/>
    </location>
</feature>
<evidence type="ECO:0000313" key="14">
    <source>
        <dbReference type="EMBL" id="URE10622.1"/>
    </source>
</evidence>
<dbReference type="Gene3D" id="3.40.800.20">
    <property type="entry name" value="Histone deacetylase domain"/>
    <property type="match status" value="1"/>
</dbReference>
<feature type="region of interest" description="Disordered" evidence="12">
    <location>
        <begin position="1257"/>
        <end position="1302"/>
    </location>
</feature>
<feature type="binding site" evidence="11">
    <location>
        <position position="424"/>
    </location>
    <ligand>
        <name>ATP</name>
        <dbReference type="ChEBI" id="CHEBI:30616"/>
    </ligand>
</feature>
<feature type="compositionally biased region" description="Polar residues" evidence="12">
    <location>
        <begin position="935"/>
        <end position="951"/>
    </location>
</feature>
<keyword evidence="8 11" id="KW-0067">ATP-binding</keyword>
<evidence type="ECO:0000256" key="9">
    <source>
        <dbReference type="ARBA" id="ARBA00047899"/>
    </source>
</evidence>
<feature type="compositionally biased region" description="Polar residues" evidence="12">
    <location>
        <begin position="672"/>
        <end position="687"/>
    </location>
</feature>
<dbReference type="PANTHER" id="PTHR43671:SF98">
    <property type="entry name" value="SERINE_THREONINE-PROTEIN KINASE NEK11"/>
    <property type="match status" value="1"/>
</dbReference>
<evidence type="ECO:0000259" key="13">
    <source>
        <dbReference type="PROSITE" id="PS50011"/>
    </source>
</evidence>
<evidence type="ECO:0000256" key="10">
    <source>
        <dbReference type="ARBA" id="ARBA00048679"/>
    </source>
</evidence>
<dbReference type="PANTHER" id="PTHR43671">
    <property type="entry name" value="SERINE/THREONINE-PROTEIN KINASE NEK"/>
    <property type="match status" value="1"/>
</dbReference>
<dbReference type="Gene3D" id="1.10.510.10">
    <property type="entry name" value="Transferase(Phosphotransferase) domain 1"/>
    <property type="match status" value="1"/>
</dbReference>
<dbReference type="SUPFAM" id="SSF56112">
    <property type="entry name" value="Protein kinase-like (PK-like)"/>
    <property type="match status" value="1"/>
</dbReference>
<feature type="domain" description="Protein kinase" evidence="13">
    <location>
        <begin position="395"/>
        <end position="649"/>
    </location>
</feature>
<dbReference type="PRINTS" id="PR01270">
    <property type="entry name" value="HDASUPER"/>
</dbReference>
<reference evidence="14" key="1">
    <citation type="submission" date="2022-05" db="EMBL/GenBank/DDBJ databases">
        <title>The Musa troglodytarum L. genome provides insights into the mechanism of non-climacteric behaviour and enrichment of carotenoids.</title>
        <authorList>
            <person name="Wang J."/>
        </authorList>
    </citation>
    <scope>NUCLEOTIDE SEQUENCE</scope>
    <source>
        <tissue evidence="14">Leaf</tissue>
    </source>
</reference>
<dbReference type="CDD" id="cd08215">
    <property type="entry name" value="STKc_Nek"/>
    <property type="match status" value="1"/>
</dbReference>
<dbReference type="Pfam" id="PF00069">
    <property type="entry name" value="Pkinase"/>
    <property type="match status" value="1"/>
</dbReference>
<gene>
    <name evidence="14" type="ORF">MUK42_24339</name>
</gene>
<dbReference type="PROSITE" id="PS50011">
    <property type="entry name" value="PROTEIN_KINASE_DOM"/>
    <property type="match status" value="1"/>
</dbReference>
<feature type="region of interest" description="Disordered" evidence="12">
    <location>
        <begin position="660"/>
        <end position="744"/>
    </location>
</feature>
<evidence type="ECO:0000256" key="8">
    <source>
        <dbReference type="ARBA" id="ARBA00022840"/>
    </source>
</evidence>
<feature type="compositionally biased region" description="Low complexity" evidence="12">
    <location>
        <begin position="688"/>
        <end position="702"/>
    </location>
</feature>
<dbReference type="InterPro" id="IPR023696">
    <property type="entry name" value="Ureohydrolase_dom_sf"/>
</dbReference>
<feature type="compositionally biased region" description="Low complexity" evidence="12">
    <location>
        <begin position="1272"/>
        <end position="1286"/>
    </location>
</feature>
<comment type="similarity">
    <text evidence="2">Belongs to the protein kinase superfamily. NEK Ser/Thr protein kinase family. NIMA subfamily.</text>
</comment>
<comment type="catalytic activity">
    <reaction evidence="9">
        <text>L-threonyl-[protein] + ATP = O-phospho-L-threonyl-[protein] + ADP + H(+)</text>
        <dbReference type="Rhea" id="RHEA:46608"/>
        <dbReference type="Rhea" id="RHEA-COMP:11060"/>
        <dbReference type="Rhea" id="RHEA-COMP:11605"/>
        <dbReference type="ChEBI" id="CHEBI:15378"/>
        <dbReference type="ChEBI" id="CHEBI:30013"/>
        <dbReference type="ChEBI" id="CHEBI:30616"/>
        <dbReference type="ChEBI" id="CHEBI:61977"/>
        <dbReference type="ChEBI" id="CHEBI:456216"/>
        <dbReference type="EC" id="2.7.11.1"/>
    </reaction>
</comment>
<comment type="cofactor">
    <cofactor evidence="1">
        <name>Zn(2+)</name>
        <dbReference type="ChEBI" id="CHEBI:29105"/>
    </cofactor>
</comment>
<keyword evidence="5" id="KW-0808">Transferase</keyword>
<evidence type="ECO:0000256" key="1">
    <source>
        <dbReference type="ARBA" id="ARBA00001947"/>
    </source>
</evidence>
<dbReference type="InterPro" id="IPR037138">
    <property type="entry name" value="His_deacetylse_dom_sf"/>
</dbReference>
<feature type="compositionally biased region" description="Basic and acidic residues" evidence="12">
    <location>
        <begin position="1289"/>
        <end position="1302"/>
    </location>
</feature>
<evidence type="ECO:0000313" key="15">
    <source>
        <dbReference type="Proteomes" id="UP001055439"/>
    </source>
</evidence>
<evidence type="ECO:0000256" key="2">
    <source>
        <dbReference type="ARBA" id="ARBA00010886"/>
    </source>
</evidence>
<dbReference type="InterPro" id="IPR000286">
    <property type="entry name" value="HDACs"/>
</dbReference>
<dbReference type="InterPro" id="IPR011009">
    <property type="entry name" value="Kinase-like_dom_sf"/>
</dbReference>
<evidence type="ECO:0000256" key="5">
    <source>
        <dbReference type="ARBA" id="ARBA00022679"/>
    </source>
</evidence>
<keyword evidence="4" id="KW-0723">Serine/threonine-protein kinase</keyword>
<dbReference type="InterPro" id="IPR008271">
    <property type="entry name" value="Ser/Thr_kinase_AS"/>
</dbReference>
<dbReference type="Gene3D" id="3.30.200.20">
    <property type="entry name" value="Phosphorylase Kinase, domain 1"/>
    <property type="match status" value="1"/>
</dbReference>